<evidence type="ECO:0000313" key="1">
    <source>
        <dbReference type="EMBL" id="KAK2557707.1"/>
    </source>
</evidence>
<organism evidence="1 2">
    <name type="scientific">Acropora cervicornis</name>
    <name type="common">Staghorn coral</name>
    <dbReference type="NCBI Taxonomy" id="6130"/>
    <lineage>
        <taxon>Eukaryota</taxon>
        <taxon>Metazoa</taxon>
        <taxon>Cnidaria</taxon>
        <taxon>Anthozoa</taxon>
        <taxon>Hexacorallia</taxon>
        <taxon>Scleractinia</taxon>
        <taxon>Astrocoeniina</taxon>
        <taxon>Acroporidae</taxon>
        <taxon>Acropora</taxon>
    </lineage>
</organism>
<accession>A0AAD9QAH1</accession>
<name>A0AAD9QAH1_ACRCE</name>
<proteinExistence type="predicted"/>
<dbReference type="Proteomes" id="UP001249851">
    <property type="component" value="Unassembled WGS sequence"/>
</dbReference>
<evidence type="ECO:0000313" key="2">
    <source>
        <dbReference type="Proteomes" id="UP001249851"/>
    </source>
</evidence>
<gene>
    <name evidence="1" type="ORF">P5673_020072</name>
</gene>
<reference evidence="1" key="2">
    <citation type="journal article" date="2023" name="Science">
        <title>Genomic signatures of disease resistance in endangered staghorn corals.</title>
        <authorList>
            <person name="Vollmer S.V."/>
            <person name="Selwyn J.D."/>
            <person name="Despard B.A."/>
            <person name="Roesel C.L."/>
        </authorList>
    </citation>
    <scope>NUCLEOTIDE SEQUENCE</scope>
    <source>
        <strain evidence="1">K2</strain>
    </source>
</reference>
<reference evidence="1" key="1">
    <citation type="journal article" date="2023" name="G3 (Bethesda)">
        <title>Whole genome assembly and annotation of the endangered Caribbean coral Acropora cervicornis.</title>
        <authorList>
            <person name="Selwyn J.D."/>
            <person name="Vollmer S.V."/>
        </authorList>
    </citation>
    <scope>NUCLEOTIDE SEQUENCE</scope>
    <source>
        <strain evidence="1">K2</strain>
    </source>
</reference>
<protein>
    <submittedName>
        <fullName evidence="1">Uncharacterized protein</fullName>
    </submittedName>
</protein>
<dbReference type="EMBL" id="JARQWQ010000048">
    <property type="protein sequence ID" value="KAK2557707.1"/>
    <property type="molecule type" value="Genomic_DNA"/>
</dbReference>
<dbReference type="AlphaFoldDB" id="A0AAD9QAH1"/>
<keyword evidence="2" id="KW-1185">Reference proteome</keyword>
<comment type="caution">
    <text evidence="1">The sequence shown here is derived from an EMBL/GenBank/DDBJ whole genome shotgun (WGS) entry which is preliminary data.</text>
</comment>
<sequence length="85" mass="9912">MLTNGKRTQRSNYLCLYEPYVTIILAYLPYSRNVRREESQKIYIDLYHCGTKFSAFGNRTEKGKGQATDFIRFPIHLCPLCNVDA</sequence>